<feature type="compositionally biased region" description="Low complexity" evidence="1">
    <location>
        <begin position="53"/>
        <end position="66"/>
    </location>
</feature>
<dbReference type="RefSeq" id="WP_256547187.1">
    <property type="nucleotide sequence ID" value="NZ_CP101809.1"/>
</dbReference>
<dbReference type="EMBL" id="JAUSWO010000001">
    <property type="protein sequence ID" value="MDQ0514124.1"/>
    <property type="molecule type" value="Genomic_DNA"/>
</dbReference>
<feature type="compositionally biased region" description="Polar residues" evidence="1">
    <location>
        <begin position="75"/>
        <end position="84"/>
    </location>
</feature>
<accession>A0ABU0LZM3</accession>
<gene>
    <name evidence="2" type="ORF">J2Z62_000562</name>
</gene>
<protein>
    <submittedName>
        <fullName evidence="2">Uncharacterized protein</fullName>
    </submittedName>
</protein>
<reference evidence="2" key="1">
    <citation type="submission" date="2023-07" db="EMBL/GenBank/DDBJ databases">
        <title>Genomic Encyclopedia of Type Strains, Phase IV (KMG-IV): sequencing the most valuable type-strain genomes for metagenomic binning, comparative biology and taxonomic classification.</title>
        <authorList>
            <person name="Goeker M."/>
        </authorList>
    </citation>
    <scope>NUCLEOTIDE SEQUENCE [LARGE SCALE GENOMIC DNA]</scope>
    <source>
        <strain evidence="2">DSM 21204</strain>
    </source>
</reference>
<name>A0ABU0LZM3_9BACT</name>
<dbReference type="Proteomes" id="UP001240643">
    <property type="component" value="Unassembled WGS sequence"/>
</dbReference>
<organism evidence="2 3">
    <name type="scientific">Mycoplasmoides fastidiosum</name>
    <dbReference type="NCBI Taxonomy" id="92758"/>
    <lineage>
        <taxon>Bacteria</taxon>
        <taxon>Bacillati</taxon>
        <taxon>Mycoplasmatota</taxon>
        <taxon>Mycoplasmoidales</taxon>
        <taxon>Mycoplasmoidaceae</taxon>
        <taxon>Mycoplasmoides</taxon>
    </lineage>
</organism>
<sequence length="252" mass="27939">MLHSNQKLNFEQKALKQAGAAARVLNASARSLSRINQSPKVPGLKATRSRSRTATLKSVAAATAKTTRTRKTKNNLEPTDQPTTRRGRKPQSLIEPQLAMSTSTTKLNDSLATVAPTSSSGYLRRTFDKLKNGIKSVLYDPKSKSKTTLGMSNGRLYQLGVWPMAVAASAVGLISNIQTANEIMNEKPEPQQIYYDRNGQQRVLYSRSATNYSELERRKNRYAVVASKMQPFLRIRANPNDSAISFGAPWFF</sequence>
<proteinExistence type="predicted"/>
<keyword evidence="3" id="KW-1185">Reference proteome</keyword>
<feature type="region of interest" description="Disordered" evidence="1">
    <location>
        <begin position="37"/>
        <end position="92"/>
    </location>
</feature>
<evidence type="ECO:0000256" key="1">
    <source>
        <dbReference type="SAM" id="MobiDB-lite"/>
    </source>
</evidence>
<evidence type="ECO:0000313" key="3">
    <source>
        <dbReference type="Proteomes" id="UP001240643"/>
    </source>
</evidence>
<evidence type="ECO:0000313" key="2">
    <source>
        <dbReference type="EMBL" id="MDQ0514124.1"/>
    </source>
</evidence>
<comment type="caution">
    <text evidence="2">The sequence shown here is derived from an EMBL/GenBank/DDBJ whole genome shotgun (WGS) entry which is preliminary data.</text>
</comment>